<dbReference type="Pfam" id="PF14218">
    <property type="entry name" value="COP23"/>
    <property type="match status" value="1"/>
</dbReference>
<gene>
    <name evidence="3" type="ORF">PJF56_15305</name>
</gene>
<name>A0ABT7BMC1_9CYAN</name>
<keyword evidence="4" id="KW-1185">Reference proteome</keyword>
<evidence type="ECO:0000256" key="1">
    <source>
        <dbReference type="SAM" id="MobiDB-lite"/>
    </source>
</evidence>
<dbReference type="InterPro" id="IPR025478">
    <property type="entry name" value="COP23"/>
</dbReference>
<keyword evidence="2" id="KW-0732">Signal</keyword>
<organism evidence="3 4">
    <name type="scientific">Roseofilum halophilum BLCC-M91</name>
    <dbReference type="NCBI Taxonomy" id="3022259"/>
    <lineage>
        <taxon>Bacteria</taxon>
        <taxon>Bacillati</taxon>
        <taxon>Cyanobacteriota</taxon>
        <taxon>Cyanophyceae</taxon>
        <taxon>Desertifilales</taxon>
        <taxon>Desertifilaceae</taxon>
        <taxon>Roseofilum</taxon>
        <taxon>Roseofilum halophilum</taxon>
    </lineage>
</organism>
<evidence type="ECO:0000256" key="2">
    <source>
        <dbReference type="SAM" id="SignalP"/>
    </source>
</evidence>
<feature type="signal peptide" evidence="2">
    <location>
        <begin position="1"/>
        <end position="28"/>
    </location>
</feature>
<dbReference type="EMBL" id="JAQPOK010000111">
    <property type="protein sequence ID" value="MDJ1180230.1"/>
    <property type="molecule type" value="Genomic_DNA"/>
</dbReference>
<dbReference type="Proteomes" id="UP001231370">
    <property type="component" value="Unassembled WGS sequence"/>
</dbReference>
<evidence type="ECO:0000313" key="3">
    <source>
        <dbReference type="EMBL" id="MDJ1180230.1"/>
    </source>
</evidence>
<reference evidence="3 4" key="1">
    <citation type="submission" date="2023-01" db="EMBL/GenBank/DDBJ databases">
        <title>Novel diversity within Roseofilum (Cyanobacteria; Desertifilaceae) from marine benthic mats with descriptions of four novel species.</title>
        <authorList>
            <person name="Wang Y."/>
            <person name="Berthold D.E."/>
            <person name="Hu J."/>
            <person name="Lefler F.W."/>
            <person name="Laughinghouse H.D. IV."/>
        </authorList>
    </citation>
    <scope>NUCLEOTIDE SEQUENCE [LARGE SCALE GENOMIC DNA]</scope>
    <source>
        <strain evidence="3 4">BLCC-M91</strain>
    </source>
</reference>
<feature type="chain" id="PRO_5045958652" evidence="2">
    <location>
        <begin position="29"/>
        <end position="195"/>
    </location>
</feature>
<protein>
    <submittedName>
        <fullName evidence="3">COP23 domain-containing protein</fullName>
    </submittedName>
</protein>
<dbReference type="RefSeq" id="WP_283763531.1">
    <property type="nucleotide sequence ID" value="NZ_JAQPOK010000111.1"/>
</dbReference>
<feature type="region of interest" description="Disordered" evidence="1">
    <location>
        <begin position="175"/>
        <end position="195"/>
    </location>
</feature>
<proteinExistence type="predicted"/>
<comment type="caution">
    <text evidence="3">The sequence shown here is derived from an EMBL/GenBank/DDBJ whole genome shotgun (WGS) entry which is preliminary data.</text>
</comment>
<evidence type="ECO:0000313" key="4">
    <source>
        <dbReference type="Proteomes" id="UP001231370"/>
    </source>
</evidence>
<sequence length="195" mass="20771">MLRKSLGILAGAAFLTGLGAVVSQPSYAQSVQFRCVMYDGLPTTIATNTQTGNSIAVVRWYSQYFAAAGYDPMTRCQQVSGRFQSARDSGRLNYITAGIVNGLPVVCATTAGGRCDRSNVLFTLKPGQNAADRLQRLFDVRDLGASPLYESGGRPYIDVSKLLAPLDAPADSEMVIPSVEEDPQPTTQPAPGGNF</sequence>
<accession>A0ABT7BMC1</accession>